<dbReference type="InterPro" id="IPR011042">
    <property type="entry name" value="6-blade_b-propeller_TolB-like"/>
</dbReference>
<proteinExistence type="predicted"/>
<evidence type="ECO:0000313" key="1">
    <source>
        <dbReference type="EMBL" id="KAG4414573.1"/>
    </source>
</evidence>
<organism evidence="1 2">
    <name type="scientific">Cadophora malorum</name>
    <dbReference type="NCBI Taxonomy" id="108018"/>
    <lineage>
        <taxon>Eukaryota</taxon>
        <taxon>Fungi</taxon>
        <taxon>Dikarya</taxon>
        <taxon>Ascomycota</taxon>
        <taxon>Pezizomycotina</taxon>
        <taxon>Leotiomycetes</taxon>
        <taxon>Helotiales</taxon>
        <taxon>Ploettnerulaceae</taxon>
        <taxon>Cadophora</taxon>
    </lineage>
</organism>
<dbReference type="EMBL" id="JAFJYH010000258">
    <property type="protein sequence ID" value="KAG4414573.1"/>
    <property type="molecule type" value="Genomic_DNA"/>
</dbReference>
<dbReference type="Proteomes" id="UP000664132">
    <property type="component" value="Unassembled WGS sequence"/>
</dbReference>
<dbReference type="Gene3D" id="2.120.10.30">
    <property type="entry name" value="TolB, C-terminal domain"/>
    <property type="match status" value="1"/>
</dbReference>
<evidence type="ECO:0008006" key="3">
    <source>
        <dbReference type="Google" id="ProtNLM"/>
    </source>
</evidence>
<evidence type="ECO:0000313" key="2">
    <source>
        <dbReference type="Proteomes" id="UP000664132"/>
    </source>
</evidence>
<name>A0A8H7T990_9HELO</name>
<dbReference type="PANTHER" id="PTHR11799:SF20">
    <property type="entry name" value="SMP-30_GLUCONOLACTONASE_LRE-LIKE REGION DOMAIN-CONTAINING PROTEIN"/>
    <property type="match status" value="1"/>
</dbReference>
<dbReference type="AlphaFoldDB" id="A0A8H7T990"/>
<reference evidence="1" key="1">
    <citation type="submission" date="2021-02" db="EMBL/GenBank/DDBJ databases">
        <title>Genome sequence Cadophora malorum strain M34.</title>
        <authorList>
            <person name="Stefanovic E."/>
            <person name="Vu D."/>
            <person name="Scully C."/>
            <person name="Dijksterhuis J."/>
            <person name="Roader J."/>
            <person name="Houbraken J."/>
        </authorList>
    </citation>
    <scope>NUCLEOTIDE SEQUENCE</scope>
    <source>
        <strain evidence="1">M34</strain>
    </source>
</reference>
<accession>A0A8H7T990</accession>
<dbReference type="PANTHER" id="PTHR11799">
    <property type="entry name" value="PARAOXONASE"/>
    <property type="match status" value="1"/>
</dbReference>
<keyword evidence="2" id="KW-1185">Reference proteome</keyword>
<sequence>MGKISLILLPGTILCLAVLWQLFLRDTIFITFGVGRKHQKIEEFPYQCRRLEHPLLESCEDMVLDEEGRTLFAACSSIASRRGWSPGGDKYNVSARDFKDHVSVLIIDEPGSDGLYGLHTLEITGNYISATGGKEIDVHGIEIEVLSPTRLRFWMNNHRPPVDANGNLLDGKKVGANSTIEVFEHTRGSKTLEHVKTIFHEAVSTPNGLLADGTGGVYITNDHDSKTGKFRFLEMISGGGSLTYCTLAGECHLAYTQGFKFANGITGVFSPRNAPNSAEENNSSTIYVANSAKGFISTYTPFLNGTLIRGPDIPLGIPVDNLSIDSNGDIFAACFPDVLALVANLDGPILEKGNRREIASTVLRIRRVADEEGEVRHVVKKVLEDIEGRVLPGATTAVHDVKTGMFWLGGVASPFVTVCERVGGEDAVK</sequence>
<dbReference type="SUPFAM" id="SSF63829">
    <property type="entry name" value="Calcium-dependent phosphotriesterase"/>
    <property type="match status" value="1"/>
</dbReference>
<dbReference type="InterPro" id="IPR051288">
    <property type="entry name" value="Serum_paraoxonase/arylesterase"/>
</dbReference>
<comment type="caution">
    <text evidence="1">The sequence shown here is derived from an EMBL/GenBank/DDBJ whole genome shotgun (WGS) entry which is preliminary data.</text>
</comment>
<dbReference type="OrthoDB" id="5307922at2759"/>
<gene>
    <name evidence="1" type="ORF">IFR04_012271</name>
</gene>
<protein>
    <recommendedName>
        <fullName evidence="3">Calcium-dependent phosphotriesterase</fullName>
    </recommendedName>
</protein>